<name>A0A6V7U8D1_MELEN</name>
<protein>
    <submittedName>
        <fullName evidence="2">Uncharacterized protein</fullName>
    </submittedName>
</protein>
<feature type="compositionally biased region" description="Acidic residues" evidence="1">
    <location>
        <begin position="20"/>
        <end position="29"/>
    </location>
</feature>
<accession>A0A6V7U8D1</accession>
<reference evidence="2 3" key="1">
    <citation type="submission" date="2020-08" db="EMBL/GenBank/DDBJ databases">
        <authorList>
            <person name="Koutsovoulos G."/>
            <person name="Danchin GJ E."/>
        </authorList>
    </citation>
    <scope>NUCLEOTIDE SEQUENCE [LARGE SCALE GENOMIC DNA]</scope>
</reference>
<feature type="compositionally biased region" description="Basic and acidic residues" evidence="1">
    <location>
        <begin position="30"/>
        <end position="40"/>
    </location>
</feature>
<dbReference type="EMBL" id="CAJEWN010000039">
    <property type="protein sequence ID" value="CAD2147548.1"/>
    <property type="molecule type" value="Genomic_DNA"/>
</dbReference>
<sequence length="158" mass="17988">MGPRGESRSNQPKVPANVDNTEEDENDQNDEWRIGFDVEMRGVGIERNSNSSEDDESSNELEQQNGYQQLPTSSNNNNASWIPITQRFDLPEAPPVEHIKIEHQPNDISLDKDKIDQIKSIMININGALIENIPQQPEWLKSVDDKQLGELIRELAKK</sequence>
<comment type="caution">
    <text evidence="2">The sequence shown here is derived from an EMBL/GenBank/DDBJ whole genome shotgun (WGS) entry which is preliminary data.</text>
</comment>
<organism evidence="2 3">
    <name type="scientific">Meloidogyne enterolobii</name>
    <name type="common">Root-knot nematode worm</name>
    <name type="synonym">Meloidogyne mayaguensis</name>
    <dbReference type="NCBI Taxonomy" id="390850"/>
    <lineage>
        <taxon>Eukaryota</taxon>
        <taxon>Metazoa</taxon>
        <taxon>Ecdysozoa</taxon>
        <taxon>Nematoda</taxon>
        <taxon>Chromadorea</taxon>
        <taxon>Rhabditida</taxon>
        <taxon>Tylenchina</taxon>
        <taxon>Tylenchomorpha</taxon>
        <taxon>Tylenchoidea</taxon>
        <taxon>Meloidogynidae</taxon>
        <taxon>Meloidogyninae</taxon>
        <taxon>Meloidogyne</taxon>
    </lineage>
</organism>
<evidence type="ECO:0000313" key="3">
    <source>
        <dbReference type="Proteomes" id="UP000580250"/>
    </source>
</evidence>
<proteinExistence type="predicted"/>
<gene>
    <name evidence="2" type="ORF">MENT_LOCUS9024</name>
</gene>
<evidence type="ECO:0000256" key="1">
    <source>
        <dbReference type="SAM" id="MobiDB-lite"/>
    </source>
</evidence>
<feature type="compositionally biased region" description="Polar residues" evidence="1">
    <location>
        <begin position="61"/>
        <end position="80"/>
    </location>
</feature>
<dbReference type="Proteomes" id="UP000580250">
    <property type="component" value="Unassembled WGS sequence"/>
</dbReference>
<feature type="region of interest" description="Disordered" evidence="1">
    <location>
        <begin position="1"/>
        <end position="80"/>
    </location>
</feature>
<evidence type="ECO:0000313" key="2">
    <source>
        <dbReference type="EMBL" id="CAD2147548.1"/>
    </source>
</evidence>
<dbReference type="AlphaFoldDB" id="A0A6V7U8D1"/>